<feature type="region of interest" description="Disordered" evidence="1">
    <location>
        <begin position="316"/>
        <end position="340"/>
    </location>
</feature>
<gene>
    <name evidence="2" type="ORF">P4O66_011631</name>
</gene>
<accession>A0AAD8Z4Z7</accession>
<protein>
    <recommendedName>
        <fullName evidence="4">G patch domain-containing protein 2-like</fullName>
    </recommendedName>
</protein>
<dbReference type="InterPro" id="IPR051189">
    <property type="entry name" value="Splicing_assoc_domain"/>
</dbReference>
<evidence type="ECO:0000313" key="2">
    <source>
        <dbReference type="EMBL" id="KAK1793243.1"/>
    </source>
</evidence>
<evidence type="ECO:0000313" key="3">
    <source>
        <dbReference type="Proteomes" id="UP001239994"/>
    </source>
</evidence>
<dbReference type="Proteomes" id="UP001239994">
    <property type="component" value="Unassembled WGS sequence"/>
</dbReference>
<name>A0AAD8Z4Z7_9TELE</name>
<comment type="caution">
    <text evidence="2">The sequence shown here is derived from an EMBL/GenBank/DDBJ whole genome shotgun (WGS) entry which is preliminary data.</text>
</comment>
<feature type="region of interest" description="Disordered" evidence="1">
    <location>
        <begin position="466"/>
        <end position="512"/>
    </location>
</feature>
<dbReference type="PANTHER" id="PTHR14195">
    <property type="entry name" value="G PATCH DOMAIN CONTAINING PROTEIN 2"/>
    <property type="match status" value="1"/>
</dbReference>
<dbReference type="EMBL" id="JAROKS010000018">
    <property type="protein sequence ID" value="KAK1793243.1"/>
    <property type="molecule type" value="Genomic_DNA"/>
</dbReference>
<feature type="compositionally biased region" description="Basic residues" evidence="1">
    <location>
        <begin position="184"/>
        <end position="217"/>
    </location>
</feature>
<organism evidence="2 3">
    <name type="scientific">Electrophorus voltai</name>
    <dbReference type="NCBI Taxonomy" id="2609070"/>
    <lineage>
        <taxon>Eukaryota</taxon>
        <taxon>Metazoa</taxon>
        <taxon>Chordata</taxon>
        <taxon>Craniata</taxon>
        <taxon>Vertebrata</taxon>
        <taxon>Euteleostomi</taxon>
        <taxon>Actinopterygii</taxon>
        <taxon>Neopterygii</taxon>
        <taxon>Teleostei</taxon>
        <taxon>Ostariophysi</taxon>
        <taxon>Gymnotiformes</taxon>
        <taxon>Gymnotoidei</taxon>
        <taxon>Gymnotidae</taxon>
        <taxon>Electrophorus</taxon>
    </lineage>
</organism>
<evidence type="ECO:0008006" key="4">
    <source>
        <dbReference type="Google" id="ProtNLM"/>
    </source>
</evidence>
<evidence type="ECO:0000256" key="1">
    <source>
        <dbReference type="SAM" id="MobiDB-lite"/>
    </source>
</evidence>
<reference evidence="2" key="1">
    <citation type="submission" date="2023-03" db="EMBL/GenBank/DDBJ databases">
        <title>Electrophorus voltai genome.</title>
        <authorList>
            <person name="Bian C."/>
        </authorList>
    </citation>
    <scope>NUCLEOTIDE SEQUENCE</scope>
    <source>
        <strain evidence="2">CB-2022</strain>
        <tissue evidence="2">Muscle</tissue>
    </source>
</reference>
<dbReference type="AlphaFoldDB" id="A0AAD8Z4Z7"/>
<proteinExistence type="predicted"/>
<sequence>MMCFAIRVIDMEELVQDLVSALEQTSEQARLDELWEEQMWEEQLWEELVLSPLQQRRVVRRRRGRKRRCDSALHGPVAGRCLSEASESSLDEALARGRRSGPAVSLVGGSATVAATNQSDSDEVAMAPVPFRGGQRSWPESDSIAENVVGRPLRRRRRVRRVASEGTMRLQQKLRVSGLERREQTHHHHHPHHHHHHHHHHQRTHRKRRLGRVKRRTGAWPGQDSGPAVGGLAEECWKDKTLRLAKEQKEASDENLSECETSSVCSSDPGLFTTDEGRQGDDEQSDWFFEGECAAGVGAQSVLCGWEAETAPRVAGLGTRREKPPSARFLQPAQPSHRGYHTRANRLPAAAVGCIRSGRRRLPGKDNGMAACVDKMRNYPQDSCQKEFWMPSFGKRDRSQLKPLCPLSVYPAAMVPEASYPRCSSAVCRNRQFHGPLGLQCAGDVKRRRKTLAAAPASLPFRKEFKRETEQGCPRASSTGRDAAVPLSSTSQTHGYIGPGPSHGSYGENEDD</sequence>
<feature type="region of interest" description="Disordered" evidence="1">
    <location>
        <begin position="164"/>
        <end position="232"/>
    </location>
</feature>
<keyword evidence="3" id="KW-1185">Reference proteome</keyword>